<dbReference type="InterPro" id="IPR021133">
    <property type="entry name" value="HEAT_type_2"/>
</dbReference>
<evidence type="ECO:0008006" key="3">
    <source>
        <dbReference type="Google" id="ProtNLM"/>
    </source>
</evidence>
<evidence type="ECO:0000313" key="1">
    <source>
        <dbReference type="EMBL" id="KPH62227.1"/>
    </source>
</evidence>
<dbReference type="InterPro" id="IPR011989">
    <property type="entry name" value="ARM-like"/>
</dbReference>
<dbReference type="RefSeq" id="WP_054454825.1">
    <property type="nucleotide sequence ID" value="NZ_LHPH01000014.1"/>
</dbReference>
<dbReference type="PATRIC" id="fig|187330.3.peg.1049"/>
<protein>
    <recommendedName>
        <fullName evidence="3">HEAT repeat domain-containing protein</fullName>
    </recommendedName>
</protein>
<dbReference type="OrthoDB" id="6534366at2"/>
<sequence length="336" mass="38452">MNKKNELEEELSLAIIKLVKLFNSPQKRPPLCPVSLVTSQWQLGNLDYWERFIRDEYEKALSSQPKNIWNFWSNTPSKTTWIDLCSWDGHKREQALRSIEGGAQNRFVLALVCRRLNDWVPQVRQAASEVLSKIIENTDKNDVADVIYFTLSHWSSWKRIDDKSKSILLEVITTPSILDKLKLNLIASPTGPLALIFSQIARKSAIDHFLVDIAHNAIQPSLRAKVYKCLFNKEVSWFNGREWQWTDIRYCKGREMPVIAQRYLTIQVPLVPLLKSAASDRSSIVRRVAAEVLIRELDSLGDESIQLAEQLSLDHAAPVAERGKFALRKIAGSTLF</sequence>
<accession>A0A0N1MUT0</accession>
<keyword evidence="2" id="KW-1185">Reference proteome</keyword>
<dbReference type="PROSITE" id="PS50077">
    <property type="entry name" value="HEAT_REPEAT"/>
    <property type="match status" value="1"/>
</dbReference>
<evidence type="ECO:0000313" key="2">
    <source>
        <dbReference type="Proteomes" id="UP000037848"/>
    </source>
</evidence>
<name>A0A0N1MUT0_9GAMM</name>
<reference evidence="1 2" key="1">
    <citation type="submission" date="2015-08" db="EMBL/GenBank/DDBJ databases">
        <title>Draft Genome Sequence of Pseudoalteromonas porphyrae UCD-SED14.</title>
        <authorList>
            <person name="Coil D.A."/>
            <person name="Jospin G."/>
            <person name="Lee R.D."/>
            <person name="Eisen J.A."/>
        </authorList>
    </citation>
    <scope>NUCLEOTIDE SEQUENCE [LARGE SCALE GENOMIC DNA]</scope>
    <source>
        <strain evidence="1 2">UCD-SED14</strain>
    </source>
</reference>
<dbReference type="EMBL" id="LHPH01000014">
    <property type="protein sequence ID" value="KPH62227.1"/>
    <property type="molecule type" value="Genomic_DNA"/>
</dbReference>
<proteinExistence type="predicted"/>
<dbReference type="AlphaFoldDB" id="A0A0N1MUT0"/>
<comment type="caution">
    <text evidence="1">The sequence shown here is derived from an EMBL/GenBank/DDBJ whole genome shotgun (WGS) entry which is preliminary data.</text>
</comment>
<gene>
    <name evidence="1" type="ORF">ADS77_13105</name>
</gene>
<dbReference type="Proteomes" id="UP000037848">
    <property type="component" value="Unassembled WGS sequence"/>
</dbReference>
<dbReference type="SUPFAM" id="SSF48371">
    <property type="entry name" value="ARM repeat"/>
    <property type="match status" value="1"/>
</dbReference>
<dbReference type="InterPro" id="IPR016024">
    <property type="entry name" value="ARM-type_fold"/>
</dbReference>
<dbReference type="Gene3D" id="1.25.10.10">
    <property type="entry name" value="Leucine-rich Repeat Variant"/>
    <property type="match status" value="1"/>
</dbReference>
<organism evidence="1 2">
    <name type="scientific">Pseudoalteromonas porphyrae</name>
    <dbReference type="NCBI Taxonomy" id="187330"/>
    <lineage>
        <taxon>Bacteria</taxon>
        <taxon>Pseudomonadati</taxon>
        <taxon>Pseudomonadota</taxon>
        <taxon>Gammaproteobacteria</taxon>
        <taxon>Alteromonadales</taxon>
        <taxon>Pseudoalteromonadaceae</taxon>
        <taxon>Pseudoalteromonas</taxon>
    </lineage>
</organism>